<comment type="similarity">
    <text evidence="2">Belongs to the MscS (TC 1.A.23) family.</text>
</comment>
<keyword evidence="4" id="KW-0472">Membrane</keyword>
<dbReference type="AlphaFoldDB" id="A0ABC8UF42"/>
<reference evidence="5 6" key="1">
    <citation type="submission" date="2024-02" db="EMBL/GenBank/DDBJ databases">
        <authorList>
            <person name="Vignale AGUSTIN F."/>
            <person name="Sosa J E."/>
            <person name="Modenutti C."/>
        </authorList>
    </citation>
    <scope>NUCLEOTIDE SEQUENCE [LARGE SCALE GENOMIC DNA]</scope>
</reference>
<keyword evidence="4" id="KW-0812">Transmembrane</keyword>
<evidence type="ECO:0000256" key="1">
    <source>
        <dbReference type="ARBA" id="ARBA00004141"/>
    </source>
</evidence>
<accession>A0ABC8UF42</accession>
<proteinExistence type="inferred from homology"/>
<evidence type="ECO:0000256" key="4">
    <source>
        <dbReference type="SAM" id="Phobius"/>
    </source>
</evidence>
<organism evidence="5 6">
    <name type="scientific">Ilex paraguariensis</name>
    <name type="common">yerba mate</name>
    <dbReference type="NCBI Taxonomy" id="185542"/>
    <lineage>
        <taxon>Eukaryota</taxon>
        <taxon>Viridiplantae</taxon>
        <taxon>Streptophyta</taxon>
        <taxon>Embryophyta</taxon>
        <taxon>Tracheophyta</taxon>
        <taxon>Spermatophyta</taxon>
        <taxon>Magnoliopsida</taxon>
        <taxon>eudicotyledons</taxon>
        <taxon>Gunneridae</taxon>
        <taxon>Pentapetalae</taxon>
        <taxon>asterids</taxon>
        <taxon>campanulids</taxon>
        <taxon>Aquifoliales</taxon>
        <taxon>Aquifoliaceae</taxon>
        <taxon>Ilex</taxon>
    </lineage>
</organism>
<keyword evidence="6" id="KW-1185">Reference proteome</keyword>
<evidence type="ECO:0000313" key="5">
    <source>
        <dbReference type="EMBL" id="CAK9179401.1"/>
    </source>
</evidence>
<comment type="caution">
    <text evidence="5">The sequence shown here is derived from an EMBL/GenBank/DDBJ whole genome shotgun (WGS) entry which is preliminary data.</text>
</comment>
<dbReference type="Proteomes" id="UP001642360">
    <property type="component" value="Unassembled WGS sequence"/>
</dbReference>
<feature type="region of interest" description="Disordered" evidence="3">
    <location>
        <begin position="1"/>
        <end position="54"/>
    </location>
</feature>
<gene>
    <name evidence="5" type="ORF">ILEXP_LOCUS49333</name>
</gene>
<dbReference type="InterPro" id="IPR016688">
    <property type="entry name" value="MscS-like_plants/fungi"/>
</dbReference>
<comment type="subcellular location">
    <subcellularLocation>
        <location evidence="1">Membrane</location>
        <topology evidence="1">Multi-pass membrane protein</topology>
    </subcellularLocation>
</comment>
<feature type="transmembrane region" description="Helical" evidence="4">
    <location>
        <begin position="249"/>
        <end position="269"/>
    </location>
</feature>
<name>A0ABC8UF42_9AQUA</name>
<feature type="transmembrane region" description="Helical" evidence="4">
    <location>
        <begin position="218"/>
        <end position="237"/>
    </location>
</feature>
<evidence type="ECO:0000256" key="2">
    <source>
        <dbReference type="ARBA" id="ARBA00008017"/>
    </source>
</evidence>
<feature type="transmembrane region" description="Helical" evidence="4">
    <location>
        <begin position="136"/>
        <end position="157"/>
    </location>
</feature>
<dbReference type="PANTHER" id="PTHR31618:SF26">
    <property type="entry name" value="MECHANOSENSITIVE ION CHANNEL PROTEIN"/>
    <property type="match status" value="1"/>
</dbReference>
<feature type="region of interest" description="Disordered" evidence="3">
    <location>
        <begin position="77"/>
        <end position="122"/>
    </location>
</feature>
<sequence length="313" mass="36452">MSRSTSDQVVLQMDQHIHKNQTLETQPQNSIVGDQEKQYSTNKPPTRAQQQTLRRLTFSKPKARFVEFNLPLHHKPFPESTELEPPFEPNGSYSSTDGDDKDDEEDEEEEEEVDDSDGGMGQEKYRKKKKKLQWRVLMEWVLFIIIVTCLICSLTVPSLKNQLKFGLEIWKWCLMVMVIFSGRLVSGWIIRLLVFLIERNFMLREKVLYFVYGLRKSIQNCVWLGLVLLGWTFMFSPEVHQKNKVVKKVFQALVAVLNGATIWLIKIVLVKVLASSFHVATYFDRMKESVFHHYILETLSGENLTWGSFLTCP</sequence>
<feature type="compositionally biased region" description="Polar residues" evidence="3">
    <location>
        <begin position="20"/>
        <end position="54"/>
    </location>
</feature>
<evidence type="ECO:0000256" key="3">
    <source>
        <dbReference type="SAM" id="MobiDB-lite"/>
    </source>
</evidence>
<dbReference type="EMBL" id="CAUOFW020007491">
    <property type="protein sequence ID" value="CAK9179401.1"/>
    <property type="molecule type" value="Genomic_DNA"/>
</dbReference>
<feature type="transmembrane region" description="Helical" evidence="4">
    <location>
        <begin position="169"/>
        <end position="197"/>
    </location>
</feature>
<feature type="compositionally biased region" description="Acidic residues" evidence="3">
    <location>
        <begin position="97"/>
        <end position="117"/>
    </location>
</feature>
<protein>
    <submittedName>
        <fullName evidence="5">Uncharacterized protein</fullName>
    </submittedName>
</protein>
<keyword evidence="4" id="KW-1133">Transmembrane helix</keyword>
<evidence type="ECO:0000313" key="6">
    <source>
        <dbReference type="Proteomes" id="UP001642360"/>
    </source>
</evidence>
<dbReference type="PANTHER" id="PTHR31618">
    <property type="entry name" value="MECHANOSENSITIVE ION CHANNEL PROTEIN 5"/>
    <property type="match status" value="1"/>
</dbReference>
<dbReference type="GO" id="GO:0016020">
    <property type="term" value="C:membrane"/>
    <property type="evidence" value="ECO:0007669"/>
    <property type="project" value="UniProtKB-SubCell"/>
</dbReference>